<keyword evidence="1" id="KW-1133">Transmembrane helix</keyword>
<feature type="transmembrane region" description="Helical" evidence="1">
    <location>
        <begin position="37"/>
        <end position="57"/>
    </location>
</feature>
<reference evidence="4" key="1">
    <citation type="journal article" date="2019" name="Int. J. Syst. Evol. Microbiol.">
        <title>The Global Catalogue of Microorganisms (GCM) 10K type strain sequencing project: providing services to taxonomists for standard genome sequencing and annotation.</title>
        <authorList>
            <consortium name="The Broad Institute Genomics Platform"/>
            <consortium name="The Broad Institute Genome Sequencing Center for Infectious Disease"/>
            <person name="Wu L."/>
            <person name="Ma J."/>
        </authorList>
    </citation>
    <scope>NUCLEOTIDE SEQUENCE [LARGE SCALE GENOMIC DNA]</scope>
    <source>
        <strain evidence="4">JCM 18081</strain>
    </source>
</reference>
<sequence>MSKAEPSDRERTSARCALLAAVLAMLVSLLSLDGSSLILLLGAGLAVCAVGAWWFLAHRGVLRVLGAVLAVAAPVTVFVLFLNGGMWFTALAAILLWAVALACARSALRVGHRPDGATRQAVRPAGPHRQAVLIMNPASGGGKVGRFGLVERAEALGARVLLLEPGTHTDVARLARDAVAQGADLLGVAGGDGTQALVAAVAAEHDLPFLVISAGTRNHLAMDLGLDRADPTRCLDALTDGVEFRVDLGEVAGRAFVNTVSFGVYAEIVRRPEYRDAKTGTALDALPDLLAGGAGERLDARADDRPLDGQQALLVSNNPYTSTDPREVGRRPRLDGGVLGVLGVRVDGAVQAADLAVRGSLSSALTLLTSRRVEVTAGAASIPVAVDGEALLLPTPVVCTVRPGALRVLVPRDRPGAVPPKPPLDWRRLVTLALGRPGRREE</sequence>
<dbReference type="RefSeq" id="WP_425586517.1">
    <property type="nucleotide sequence ID" value="NZ_BAABIG010000033.1"/>
</dbReference>
<feature type="transmembrane region" description="Helical" evidence="1">
    <location>
        <begin position="64"/>
        <end position="81"/>
    </location>
</feature>
<evidence type="ECO:0000313" key="4">
    <source>
        <dbReference type="Proteomes" id="UP001501265"/>
    </source>
</evidence>
<protein>
    <recommendedName>
        <fullName evidence="2">DAGKc domain-containing protein</fullName>
    </recommendedName>
</protein>
<keyword evidence="1" id="KW-0812">Transmembrane</keyword>
<dbReference type="EMBL" id="BAABIG010000033">
    <property type="protein sequence ID" value="GAA4803781.1"/>
    <property type="molecule type" value="Genomic_DNA"/>
</dbReference>
<accession>A0ABP9C547</accession>
<evidence type="ECO:0000256" key="1">
    <source>
        <dbReference type="SAM" id="Phobius"/>
    </source>
</evidence>
<evidence type="ECO:0000313" key="3">
    <source>
        <dbReference type="EMBL" id="GAA4803781.1"/>
    </source>
</evidence>
<dbReference type="InterPro" id="IPR017438">
    <property type="entry name" value="ATP-NAD_kinase_N"/>
</dbReference>
<feature type="transmembrane region" description="Helical" evidence="1">
    <location>
        <begin position="87"/>
        <end position="104"/>
    </location>
</feature>
<gene>
    <name evidence="3" type="ORF">GCM10023220_36380</name>
</gene>
<proteinExistence type="predicted"/>
<feature type="domain" description="DAGKc" evidence="2">
    <location>
        <begin position="126"/>
        <end position="255"/>
    </location>
</feature>
<dbReference type="Proteomes" id="UP001501265">
    <property type="component" value="Unassembled WGS sequence"/>
</dbReference>
<keyword evidence="1" id="KW-0472">Membrane</keyword>
<feature type="transmembrane region" description="Helical" evidence="1">
    <location>
        <begin position="12"/>
        <end position="31"/>
    </location>
</feature>
<dbReference type="SUPFAM" id="SSF111331">
    <property type="entry name" value="NAD kinase/diacylglycerol kinase-like"/>
    <property type="match status" value="1"/>
</dbReference>
<dbReference type="PROSITE" id="PS50146">
    <property type="entry name" value="DAGK"/>
    <property type="match status" value="1"/>
</dbReference>
<dbReference type="InterPro" id="IPR001206">
    <property type="entry name" value="Diacylglycerol_kinase_cat_dom"/>
</dbReference>
<organism evidence="3 4">
    <name type="scientific">Streptomyces ziwulingensis</name>
    <dbReference type="NCBI Taxonomy" id="1045501"/>
    <lineage>
        <taxon>Bacteria</taxon>
        <taxon>Bacillati</taxon>
        <taxon>Actinomycetota</taxon>
        <taxon>Actinomycetes</taxon>
        <taxon>Kitasatosporales</taxon>
        <taxon>Streptomycetaceae</taxon>
        <taxon>Streptomyces</taxon>
    </lineage>
</organism>
<dbReference type="Gene3D" id="2.60.200.40">
    <property type="match status" value="1"/>
</dbReference>
<name>A0ABP9C547_9ACTN</name>
<comment type="caution">
    <text evidence="3">The sequence shown here is derived from an EMBL/GenBank/DDBJ whole genome shotgun (WGS) entry which is preliminary data.</text>
</comment>
<evidence type="ECO:0000259" key="2">
    <source>
        <dbReference type="PROSITE" id="PS50146"/>
    </source>
</evidence>
<dbReference type="Gene3D" id="3.40.50.10330">
    <property type="entry name" value="Probable inorganic polyphosphate/atp-NAD kinase, domain 1"/>
    <property type="match status" value="1"/>
</dbReference>
<dbReference type="Pfam" id="PF00781">
    <property type="entry name" value="DAGK_cat"/>
    <property type="match status" value="1"/>
</dbReference>
<keyword evidence="4" id="KW-1185">Reference proteome</keyword>
<dbReference type="InterPro" id="IPR016064">
    <property type="entry name" value="NAD/diacylglycerol_kinase_sf"/>
</dbReference>